<evidence type="ECO:0000313" key="3">
    <source>
        <dbReference type="Proteomes" id="UP000279446"/>
    </source>
</evidence>
<organism evidence="2 3">
    <name type="scientific">Paenibacillus anaericanus</name>
    <dbReference type="NCBI Taxonomy" id="170367"/>
    <lineage>
        <taxon>Bacteria</taxon>
        <taxon>Bacillati</taxon>
        <taxon>Bacillota</taxon>
        <taxon>Bacilli</taxon>
        <taxon>Bacillales</taxon>
        <taxon>Paenibacillaceae</taxon>
        <taxon>Paenibacillus</taxon>
    </lineage>
</organism>
<dbReference type="Pfam" id="PF24390">
    <property type="entry name" value="PRTase-CE"/>
    <property type="match status" value="1"/>
</dbReference>
<dbReference type="InterPro" id="IPR056920">
    <property type="entry name" value="PRTase-CE"/>
</dbReference>
<dbReference type="AlphaFoldDB" id="A0A3S1C930"/>
<accession>A0A3S1C930</accession>
<evidence type="ECO:0000259" key="1">
    <source>
        <dbReference type="Pfam" id="PF24390"/>
    </source>
</evidence>
<dbReference type="Proteomes" id="UP000279446">
    <property type="component" value="Unassembled WGS sequence"/>
</dbReference>
<reference evidence="2 3" key="1">
    <citation type="submission" date="2018-12" db="EMBL/GenBank/DDBJ databases">
        <authorList>
            <person name="Sun L."/>
            <person name="Chen Z."/>
        </authorList>
    </citation>
    <scope>NUCLEOTIDE SEQUENCE [LARGE SCALE GENOMIC DNA]</scope>
    <source>
        <strain evidence="2 3">DSM 15890</strain>
    </source>
</reference>
<evidence type="ECO:0000313" key="2">
    <source>
        <dbReference type="EMBL" id="RUT46312.1"/>
    </source>
</evidence>
<keyword evidence="3" id="KW-1185">Reference proteome</keyword>
<feature type="domain" description="PRTase-CE" evidence="1">
    <location>
        <begin position="13"/>
        <end position="83"/>
    </location>
</feature>
<gene>
    <name evidence="2" type="ORF">EJP82_12615</name>
</gene>
<sequence length="116" mass="13769">MKQEKRLLGVKRKSYEVQEDFDLLQVNNYIFVDDMIGTGETMEKFLIKFMDHFPKTKLRSIEDVHIYLFVLEACEHGVDRLISFCEKNGMKAVGGKRYFLVTSITSRIRSRRKTRR</sequence>
<comment type="caution">
    <text evidence="2">The sequence shown here is derived from an EMBL/GenBank/DDBJ whole genome shotgun (WGS) entry which is preliminary data.</text>
</comment>
<dbReference type="RefSeq" id="WP_127192415.1">
    <property type="nucleotide sequence ID" value="NZ_RZNY01000009.1"/>
</dbReference>
<dbReference type="EMBL" id="RZNY01000009">
    <property type="protein sequence ID" value="RUT46312.1"/>
    <property type="molecule type" value="Genomic_DNA"/>
</dbReference>
<name>A0A3S1C930_9BACL</name>
<protein>
    <recommendedName>
        <fullName evidence="1">PRTase-CE domain-containing protein</fullName>
    </recommendedName>
</protein>
<dbReference type="OrthoDB" id="2084254at2"/>
<proteinExistence type="predicted"/>